<sequence length="62" mass="7125">MNDLLYAREARVVMFCANEAEDVTVKVNAWLKKQPQSVTIERMTQSSTPHGHCITLLYKEND</sequence>
<organism evidence="1 2">
    <name type="scientific">Candidatus Kaiserbacteria bacterium RIFCSPHIGHO2_02_FULL_49_34</name>
    <dbReference type="NCBI Taxonomy" id="1798491"/>
    <lineage>
        <taxon>Bacteria</taxon>
        <taxon>Candidatus Kaiseribacteriota</taxon>
    </lineage>
</organism>
<accession>A0A1F6DHX5</accession>
<reference evidence="1 2" key="1">
    <citation type="journal article" date="2016" name="Nat. Commun.">
        <title>Thousands of microbial genomes shed light on interconnected biogeochemical processes in an aquifer system.</title>
        <authorList>
            <person name="Anantharaman K."/>
            <person name="Brown C.T."/>
            <person name="Hug L.A."/>
            <person name="Sharon I."/>
            <person name="Castelle C.J."/>
            <person name="Probst A.J."/>
            <person name="Thomas B.C."/>
            <person name="Singh A."/>
            <person name="Wilkins M.J."/>
            <person name="Karaoz U."/>
            <person name="Brodie E.L."/>
            <person name="Williams K.H."/>
            <person name="Hubbard S.S."/>
            <person name="Banfield J.F."/>
        </authorList>
    </citation>
    <scope>NUCLEOTIDE SEQUENCE [LARGE SCALE GENOMIC DNA]</scope>
</reference>
<evidence type="ECO:0000313" key="2">
    <source>
        <dbReference type="Proteomes" id="UP000176511"/>
    </source>
</evidence>
<dbReference type="AlphaFoldDB" id="A0A1F6DHX5"/>
<name>A0A1F6DHX5_9BACT</name>
<proteinExistence type="predicted"/>
<dbReference type="EMBL" id="MFLE01000026">
    <property type="protein sequence ID" value="OGG61059.1"/>
    <property type="molecule type" value="Genomic_DNA"/>
</dbReference>
<evidence type="ECO:0000313" key="1">
    <source>
        <dbReference type="EMBL" id="OGG61059.1"/>
    </source>
</evidence>
<comment type="caution">
    <text evidence="1">The sequence shown here is derived from an EMBL/GenBank/DDBJ whole genome shotgun (WGS) entry which is preliminary data.</text>
</comment>
<gene>
    <name evidence="1" type="ORF">A3C87_02040</name>
</gene>
<protein>
    <submittedName>
        <fullName evidence="1">Uncharacterized protein</fullName>
    </submittedName>
</protein>
<dbReference type="Proteomes" id="UP000176511">
    <property type="component" value="Unassembled WGS sequence"/>
</dbReference>